<feature type="coiled-coil region" evidence="5">
    <location>
        <begin position="325"/>
        <end position="428"/>
    </location>
</feature>
<feature type="compositionally biased region" description="Low complexity" evidence="6">
    <location>
        <begin position="739"/>
        <end position="779"/>
    </location>
</feature>
<keyword evidence="8" id="KW-1185">Reference proteome</keyword>
<feature type="compositionally biased region" description="Low complexity" evidence="6">
    <location>
        <begin position="799"/>
        <end position="810"/>
    </location>
</feature>
<dbReference type="PANTHER" id="PTHR18962">
    <property type="entry name" value="COILED-COIL DOMAIN-CONTAINING PROTEIN 39"/>
    <property type="match status" value="1"/>
</dbReference>
<sequence length="816" mass="94533">MTEYLKNAKQELDNTEALCKAKEREEEFEKHLTALSDRETGRQAQEAAKMEKELKSLAERKDMIENHIFKGKQKLDEFMEQMNWDKQTMDAFLEESAHKDEDTMAIIKYAQQDEQRIKSLTLAIEKKTLEAREKQKALVKESTETLSAQIALDKTTENLQQAHLETQQLIHQWENTIKQMMQRDEDMQQCALQVAQLNQTIRERNATVTERKNLLDTQRSNNKETERKITLTNRQAAKLRQDLKEQESNCSRLQDELNTLKNTLDRTTSDVESLTSQISRMKKDIQDKNDKQARAYNAALDEKLKVVTQTAFSEEERAAQMDQFLKDEEQAIKDLDVQLRDCREELLHHKERLQAIKTKEKDFISQVSKSKSTINSLESQLRKMEQDLIRHQMTISDQDDIRSLRKEIEKSEAQKRDLTSKVEELLLVRNTSEKELKTLRLRKQENKVEHQILKIEVKRVRDLLYSKADNVLSLEKRLLQLQTTMKEREDEIKVYKEMLSQQLKISEQERQKLSAELGEKLSKIDMMKKCFEIVSLSLAPPEGEEEKSQAYYITKAAQEKEELRRKGDELDATIHKVELENKALENTIQLFNNSNSAFRQSLNKVNESSPMYQEKVKLEGQLNVGEETLNYKKRQIQELQQDIQVFIENKHALVSKMNEEVTSQQEKIDRASKQFSKLTKEVRSAKGTKGETFEEKDIKLRELKEFIKNVDRMLNEAWEGNPDLRSVMENYFLQASLSLPSPSPTPASQQSSKTSSPRCSTSFRSASASPRTAAPHSPTLKTVELSLDLTATSPPLTTSRCSSSASSSNSRKSKKL</sequence>
<feature type="coiled-coil region" evidence="5">
    <location>
        <begin position="215"/>
        <end position="291"/>
    </location>
</feature>
<reference evidence="7" key="2">
    <citation type="submission" date="2025-08" db="UniProtKB">
        <authorList>
            <consortium name="Ensembl"/>
        </authorList>
    </citation>
    <scope>IDENTIFICATION</scope>
</reference>
<dbReference type="AlphaFoldDB" id="I3JX32"/>
<accession>I3JX32</accession>
<reference evidence="8" key="1">
    <citation type="submission" date="2012-01" db="EMBL/GenBank/DDBJ databases">
        <title>The Genome Sequence of Oreochromis niloticus (Nile Tilapia).</title>
        <authorList>
            <consortium name="Broad Institute Genome Assembly Team"/>
            <consortium name="Broad Institute Sequencing Platform"/>
            <person name="Di Palma F."/>
            <person name="Johnson J."/>
            <person name="Lander E.S."/>
            <person name="Lindblad-Toh K."/>
        </authorList>
    </citation>
    <scope>NUCLEOTIDE SEQUENCE [LARGE SCALE GENOMIC DNA]</scope>
</reference>
<dbReference type="Ensembl" id="ENSONIT00000013437.2">
    <property type="protein sequence ID" value="ENSONIP00000013427.2"/>
    <property type="gene ID" value="ENSONIG00000010679.2"/>
</dbReference>
<dbReference type="GeneTree" id="ENSGT00390000015010"/>
<dbReference type="GO" id="GO:0060285">
    <property type="term" value="P:cilium-dependent cell motility"/>
    <property type="evidence" value="ECO:0007669"/>
    <property type="project" value="TreeGrafter"/>
</dbReference>
<proteinExistence type="inferred from homology"/>
<keyword evidence="3 5" id="KW-0175">Coiled coil</keyword>
<dbReference type="PANTHER" id="PTHR18962:SF0">
    <property type="entry name" value="COILED-COIL DOMAIN-CONTAINING PROTEIN 39"/>
    <property type="match status" value="1"/>
</dbReference>
<comment type="function">
    <text evidence="4">Required for assembly of dynein regulatory complex (DRC) and inner dynein arm (IDA) complexes, which are responsible for ciliary beat regulation, thereby playing a central role in motility in cilia and flagella. Probably acts together with CCDC40 to form a molecular ruler that determines the 96 nanometer (nm) repeat length and arrangements of components in cilia and flagella. Not required for outer dynein arm complexes assembly.</text>
</comment>
<dbReference type="GO" id="GO:0005930">
    <property type="term" value="C:axoneme"/>
    <property type="evidence" value="ECO:0007669"/>
    <property type="project" value="InterPro"/>
</dbReference>
<dbReference type="GO" id="GO:0036159">
    <property type="term" value="P:inner dynein arm assembly"/>
    <property type="evidence" value="ECO:0007669"/>
    <property type="project" value="InterPro"/>
</dbReference>
<dbReference type="InterPro" id="IPR033290">
    <property type="entry name" value="CCDC39"/>
</dbReference>
<feature type="coiled-coil region" evidence="5">
    <location>
        <begin position="553"/>
        <end position="594"/>
    </location>
</feature>
<feature type="coiled-coil region" evidence="5">
    <location>
        <begin position="5"/>
        <end position="67"/>
    </location>
</feature>
<feature type="region of interest" description="Disordered" evidence="6">
    <location>
        <begin position="739"/>
        <end position="816"/>
    </location>
</feature>
<dbReference type="Proteomes" id="UP000005207">
    <property type="component" value="Linkage group LG18"/>
</dbReference>
<evidence type="ECO:0000313" key="7">
    <source>
        <dbReference type="Ensembl" id="ENSONIP00000013427.2"/>
    </source>
</evidence>
<feature type="compositionally biased region" description="Polar residues" evidence="6">
    <location>
        <begin position="789"/>
        <end position="798"/>
    </location>
</feature>
<feature type="coiled-coil region" evidence="5">
    <location>
        <begin position="471"/>
        <end position="516"/>
    </location>
</feature>
<feature type="coiled-coil region" evidence="5">
    <location>
        <begin position="622"/>
        <end position="681"/>
    </location>
</feature>
<dbReference type="Pfam" id="PF24161">
    <property type="entry name" value="CCDC39"/>
    <property type="match status" value="1"/>
</dbReference>
<reference evidence="7" key="3">
    <citation type="submission" date="2025-09" db="UniProtKB">
        <authorList>
            <consortium name="Ensembl"/>
        </authorList>
    </citation>
    <scope>IDENTIFICATION</scope>
</reference>
<evidence type="ECO:0000256" key="5">
    <source>
        <dbReference type="SAM" id="Coils"/>
    </source>
</evidence>
<gene>
    <name evidence="7" type="primary">ccdc39</name>
</gene>
<name>I3JX32_ORENI</name>
<evidence type="ECO:0000256" key="4">
    <source>
        <dbReference type="ARBA" id="ARBA00045182"/>
    </source>
</evidence>
<evidence type="ECO:0000256" key="1">
    <source>
        <dbReference type="ARBA" id="ARBA00005805"/>
    </source>
</evidence>
<evidence type="ECO:0000256" key="6">
    <source>
        <dbReference type="SAM" id="MobiDB-lite"/>
    </source>
</evidence>
<dbReference type="GO" id="GO:0060287">
    <property type="term" value="P:epithelial cilium movement involved in determination of left/right asymmetry"/>
    <property type="evidence" value="ECO:0007669"/>
    <property type="project" value="TreeGrafter"/>
</dbReference>
<organism evidence="7 8">
    <name type="scientific">Oreochromis niloticus</name>
    <name type="common">Nile tilapia</name>
    <name type="synonym">Tilapia nilotica</name>
    <dbReference type="NCBI Taxonomy" id="8128"/>
    <lineage>
        <taxon>Eukaryota</taxon>
        <taxon>Metazoa</taxon>
        <taxon>Chordata</taxon>
        <taxon>Craniata</taxon>
        <taxon>Vertebrata</taxon>
        <taxon>Euteleostomi</taxon>
        <taxon>Actinopterygii</taxon>
        <taxon>Neopterygii</taxon>
        <taxon>Teleostei</taxon>
        <taxon>Neoteleostei</taxon>
        <taxon>Acanthomorphata</taxon>
        <taxon>Ovalentaria</taxon>
        <taxon>Cichlomorphae</taxon>
        <taxon>Cichliformes</taxon>
        <taxon>Cichlidae</taxon>
        <taxon>African cichlids</taxon>
        <taxon>Pseudocrenilabrinae</taxon>
        <taxon>Oreochromini</taxon>
        <taxon>Oreochromis</taxon>
    </lineage>
</organism>
<evidence type="ECO:0000313" key="8">
    <source>
        <dbReference type="Proteomes" id="UP000005207"/>
    </source>
</evidence>
<protein>
    <recommendedName>
        <fullName evidence="2">Coiled-coil domain-containing protein 39</fullName>
    </recommendedName>
</protein>
<dbReference type="GO" id="GO:0005576">
    <property type="term" value="C:extracellular region"/>
    <property type="evidence" value="ECO:0007669"/>
    <property type="project" value="GOC"/>
</dbReference>
<evidence type="ECO:0000256" key="3">
    <source>
        <dbReference type="ARBA" id="ARBA00023054"/>
    </source>
</evidence>
<evidence type="ECO:0000256" key="2">
    <source>
        <dbReference type="ARBA" id="ARBA00016725"/>
    </source>
</evidence>
<comment type="similarity">
    <text evidence="1">Belongs to the CCDC39 family.</text>
</comment>